<evidence type="ECO:0000313" key="8">
    <source>
        <dbReference type="Proteomes" id="UP000179807"/>
    </source>
</evidence>
<dbReference type="GeneID" id="94827792"/>
<evidence type="ECO:0000256" key="3">
    <source>
        <dbReference type="ARBA" id="ARBA00022989"/>
    </source>
</evidence>
<dbReference type="InterPro" id="IPR006603">
    <property type="entry name" value="PQ-loop_rpt"/>
</dbReference>
<feature type="transmembrane region" description="Helical" evidence="6">
    <location>
        <begin position="263"/>
        <end position="286"/>
    </location>
</feature>
<feature type="transmembrane region" description="Helical" evidence="6">
    <location>
        <begin position="232"/>
        <end position="251"/>
    </location>
</feature>
<reference evidence="7" key="1">
    <citation type="submission" date="2016-10" db="EMBL/GenBank/DDBJ databases">
        <authorList>
            <person name="Benchimol M."/>
            <person name="Almeida L.G."/>
            <person name="Vasconcelos A.T."/>
            <person name="Perreira-Neves A."/>
            <person name="Rosa I.A."/>
            <person name="Tasca T."/>
            <person name="Bogo M.R."/>
            <person name="de Souza W."/>
        </authorList>
    </citation>
    <scope>NUCLEOTIDE SEQUENCE [LARGE SCALE GENOMIC DNA]</scope>
    <source>
        <strain evidence="7">K</strain>
    </source>
</reference>
<comment type="subcellular location">
    <subcellularLocation>
        <location evidence="1">Membrane</location>
        <topology evidence="1">Multi-pass membrane protein</topology>
    </subcellularLocation>
</comment>
<accession>A0A1J4K322</accession>
<dbReference type="FunFam" id="1.20.1280.290:FF:000009">
    <property type="entry name" value="PQ loop repeat family protein"/>
    <property type="match status" value="1"/>
</dbReference>
<feature type="region of interest" description="Disordered" evidence="5">
    <location>
        <begin position="289"/>
        <end position="315"/>
    </location>
</feature>
<dbReference type="Pfam" id="PF04193">
    <property type="entry name" value="PQ-loop"/>
    <property type="match status" value="2"/>
</dbReference>
<feature type="compositionally biased region" description="Basic and acidic residues" evidence="5">
    <location>
        <begin position="304"/>
        <end position="315"/>
    </location>
</feature>
<dbReference type="AlphaFoldDB" id="A0A1J4K322"/>
<keyword evidence="4 6" id="KW-0472">Membrane</keyword>
<keyword evidence="3 6" id="KW-1133">Transmembrane helix</keyword>
<evidence type="ECO:0000256" key="1">
    <source>
        <dbReference type="ARBA" id="ARBA00004141"/>
    </source>
</evidence>
<sequence>MSCGPGAIKWIENVFNDCIITTRDKWSFAIGLISSVVFLVSSLPQIILNFKEKKVDGQSPFFFSLLFLASILNIIGVFITKGLITQIIQGIIYCILDGILFFQFIAYKYIMKTNDVQNDDQNLKSLHDSSNSSSSSESSDSDDSDDSDTTSNTDGHKHRDSQGNVDGIRTGGLATAALVGEVSAATNWAAPYKGDQIVGTMFGWVATVIYICSRVPQIMKNVKLQSVGDLSAFYFFLSIAGNFTYSFSVFLRNIESNYLWKQAPFLAGALGPLVCDVIVLSQMAYYGKPKAQGSTTDNDENDSERDGEARRINEL</sequence>
<evidence type="ECO:0000256" key="4">
    <source>
        <dbReference type="ARBA" id="ARBA00023136"/>
    </source>
</evidence>
<protein>
    <submittedName>
        <fullName evidence="7">PQ loop repeat family protein</fullName>
    </submittedName>
</protein>
<dbReference type="PANTHER" id="PTHR16201:SF34">
    <property type="entry name" value="LYSOSOMAL AMINO ACID TRANSPORTER 1"/>
    <property type="match status" value="1"/>
</dbReference>
<name>A0A1J4K322_9EUKA</name>
<keyword evidence="2 6" id="KW-0812">Transmembrane</keyword>
<dbReference type="GO" id="GO:0098852">
    <property type="term" value="C:lytic vacuole membrane"/>
    <property type="evidence" value="ECO:0007669"/>
    <property type="project" value="UniProtKB-ARBA"/>
</dbReference>
<dbReference type="PANTHER" id="PTHR16201">
    <property type="entry name" value="SEVEN TRANSMEMBRANE PROTEIN 1-RELATED"/>
    <property type="match status" value="1"/>
</dbReference>
<evidence type="ECO:0000256" key="6">
    <source>
        <dbReference type="SAM" id="Phobius"/>
    </source>
</evidence>
<evidence type="ECO:0000313" key="7">
    <source>
        <dbReference type="EMBL" id="OHT04118.1"/>
    </source>
</evidence>
<keyword evidence="8" id="KW-1185">Reference proteome</keyword>
<dbReference type="EMBL" id="MLAK01000804">
    <property type="protein sequence ID" value="OHT04118.1"/>
    <property type="molecule type" value="Genomic_DNA"/>
</dbReference>
<dbReference type="OrthoDB" id="8048523at2759"/>
<dbReference type="RefSeq" id="XP_068357254.1">
    <property type="nucleotide sequence ID" value="XM_068493088.1"/>
</dbReference>
<dbReference type="InterPro" id="IPR051415">
    <property type="entry name" value="LAAT-1"/>
</dbReference>
<feature type="transmembrane region" description="Helical" evidence="6">
    <location>
        <begin position="91"/>
        <end position="110"/>
    </location>
</feature>
<gene>
    <name evidence="7" type="ORF">TRFO_06421</name>
</gene>
<dbReference type="Proteomes" id="UP000179807">
    <property type="component" value="Unassembled WGS sequence"/>
</dbReference>
<dbReference type="Gene3D" id="1.20.1280.290">
    <property type="match status" value="2"/>
</dbReference>
<feature type="transmembrane region" description="Helical" evidence="6">
    <location>
        <begin position="60"/>
        <end position="79"/>
    </location>
</feature>
<feature type="compositionally biased region" description="Low complexity" evidence="5">
    <location>
        <begin position="128"/>
        <end position="138"/>
    </location>
</feature>
<dbReference type="SMART" id="SM00679">
    <property type="entry name" value="CTNS"/>
    <property type="match status" value="2"/>
</dbReference>
<proteinExistence type="predicted"/>
<evidence type="ECO:0000256" key="5">
    <source>
        <dbReference type="SAM" id="MobiDB-lite"/>
    </source>
</evidence>
<comment type="caution">
    <text evidence="7">The sequence shown here is derived from an EMBL/GenBank/DDBJ whole genome shotgun (WGS) entry which is preliminary data.</text>
</comment>
<dbReference type="GO" id="GO:0015174">
    <property type="term" value="F:basic amino acid transmembrane transporter activity"/>
    <property type="evidence" value="ECO:0007669"/>
    <property type="project" value="TreeGrafter"/>
</dbReference>
<feature type="compositionally biased region" description="Acidic residues" evidence="5">
    <location>
        <begin position="139"/>
        <end position="148"/>
    </location>
</feature>
<feature type="transmembrane region" description="Helical" evidence="6">
    <location>
        <begin position="196"/>
        <end position="212"/>
    </location>
</feature>
<feature type="region of interest" description="Disordered" evidence="5">
    <location>
        <begin position="121"/>
        <end position="167"/>
    </location>
</feature>
<evidence type="ECO:0000256" key="2">
    <source>
        <dbReference type="ARBA" id="ARBA00022692"/>
    </source>
</evidence>
<organism evidence="7 8">
    <name type="scientific">Tritrichomonas foetus</name>
    <dbReference type="NCBI Taxonomy" id="1144522"/>
    <lineage>
        <taxon>Eukaryota</taxon>
        <taxon>Metamonada</taxon>
        <taxon>Parabasalia</taxon>
        <taxon>Tritrichomonadida</taxon>
        <taxon>Tritrichomonadidae</taxon>
        <taxon>Tritrichomonas</taxon>
    </lineage>
</organism>
<dbReference type="VEuPathDB" id="TrichDB:TRFO_06421"/>
<feature type="transmembrane region" description="Helical" evidence="6">
    <location>
        <begin position="26"/>
        <end position="48"/>
    </location>
</feature>